<gene>
    <name evidence="1" type="ORF">HMPREF0495_00758</name>
</gene>
<comment type="caution">
    <text evidence="1">The sequence shown here is derived from an EMBL/GenBank/DDBJ whole genome shotgun (WGS) entry which is preliminary data.</text>
</comment>
<evidence type="ECO:0000313" key="1">
    <source>
        <dbReference type="EMBL" id="ERK44692.1"/>
    </source>
</evidence>
<evidence type="ECO:0000313" key="2">
    <source>
        <dbReference type="Proteomes" id="UP000016644"/>
    </source>
</evidence>
<dbReference type="HOGENOM" id="CLU_1649973_0_0_9"/>
<proteinExistence type="predicted"/>
<accession>U2R1Y0</accession>
<sequence>MTLLVGGKEVTKILIGTDEFSQLDYEGTWLECPDEGVEGQDFKGQTLMKWDAATNTATFKSNATVNLPSYYNPNSPASRLAITLPKGFKFLDNGTTATFYGHYSMLGVATQSAKISVQDNKLYCQVTNNYQNSNPIFLYKITSDGLVTFDSETTFKVEKI</sequence>
<reference evidence="1 2" key="1">
    <citation type="submission" date="2013-06" db="EMBL/GenBank/DDBJ databases">
        <authorList>
            <person name="Weinstock G."/>
            <person name="Sodergren E."/>
            <person name="Lobos E.A."/>
            <person name="Fulton L."/>
            <person name="Fulton R."/>
            <person name="Courtney L."/>
            <person name="Fronick C."/>
            <person name="O'Laughlin M."/>
            <person name="Godfrey J."/>
            <person name="Wilson R.M."/>
            <person name="Miner T."/>
            <person name="Farmer C."/>
            <person name="Delehaunty K."/>
            <person name="Cordes M."/>
            <person name="Minx P."/>
            <person name="Tomlinson C."/>
            <person name="Chen J."/>
            <person name="Wollam A."/>
            <person name="Pepin K.H."/>
            <person name="Bhonagiri V."/>
            <person name="Zhang X."/>
            <person name="Warren W."/>
            <person name="Mitreva M."/>
            <person name="Mardis E.R."/>
            <person name="Wilson R.K."/>
        </authorList>
    </citation>
    <scope>NUCLEOTIDE SEQUENCE [LARGE SCALE GENOMIC DNA]</scope>
    <source>
        <strain evidence="1 2">ATCC 14869</strain>
    </source>
</reference>
<dbReference type="EMBL" id="AWVK01000028">
    <property type="protein sequence ID" value="ERK44692.1"/>
    <property type="molecule type" value="Genomic_DNA"/>
</dbReference>
<dbReference type="AlphaFoldDB" id="U2R1Y0"/>
<name>U2R1Y0_LEVBR</name>
<protein>
    <submittedName>
        <fullName evidence="1">Uncharacterized protein</fullName>
    </submittedName>
</protein>
<dbReference type="PATRIC" id="fig|649758.4.peg.75"/>
<dbReference type="RefSeq" id="WP_021742238.1">
    <property type="nucleotide sequence ID" value="NZ_AZCP01000001.1"/>
</dbReference>
<dbReference type="Proteomes" id="UP000016644">
    <property type="component" value="Unassembled WGS sequence"/>
</dbReference>
<dbReference type="GeneID" id="56993312"/>
<organism evidence="1 2">
    <name type="scientific">Levilactobacillus brevis ATCC 14869 = DSM 20054</name>
    <dbReference type="NCBI Taxonomy" id="649758"/>
    <lineage>
        <taxon>Bacteria</taxon>
        <taxon>Bacillati</taxon>
        <taxon>Bacillota</taxon>
        <taxon>Bacilli</taxon>
        <taxon>Lactobacillales</taxon>
        <taxon>Lactobacillaceae</taxon>
        <taxon>Levilactobacillus</taxon>
    </lineage>
</organism>